<keyword evidence="3" id="KW-1185">Reference proteome</keyword>
<feature type="transmembrane region" description="Helical" evidence="1">
    <location>
        <begin position="69"/>
        <end position="88"/>
    </location>
</feature>
<feature type="transmembrane region" description="Helical" evidence="1">
    <location>
        <begin position="108"/>
        <end position="125"/>
    </location>
</feature>
<reference evidence="2 3" key="1">
    <citation type="submission" date="2014-07" db="EMBL/GenBank/DDBJ databases">
        <authorList>
            <person name="McCorrison J."/>
            <person name="Sanka R."/>
            <person name="Torralba M."/>
            <person name="Gillis M."/>
            <person name="Haft D.H."/>
            <person name="Methe B."/>
            <person name="Sutton G."/>
            <person name="Nelson K.E."/>
        </authorList>
    </citation>
    <scope>NUCLEOTIDE SEQUENCE [LARGE SCALE GENOMIC DNA]</scope>
    <source>
        <strain evidence="2 3">DNF00058</strain>
    </source>
</reference>
<protein>
    <submittedName>
        <fullName evidence="2">Membrane protein</fullName>
    </submittedName>
</protein>
<feature type="transmembrane region" description="Helical" evidence="1">
    <location>
        <begin position="7"/>
        <end position="32"/>
    </location>
</feature>
<gene>
    <name evidence="2" type="ORF">HMPREF9302_06745</name>
</gene>
<evidence type="ECO:0000256" key="1">
    <source>
        <dbReference type="SAM" id="Phobius"/>
    </source>
</evidence>
<dbReference type="AlphaFoldDB" id="A0A096AXM4"/>
<proteinExistence type="predicted"/>
<comment type="caution">
    <text evidence="2">The sequence shown here is derived from an EMBL/GenBank/DDBJ whole genome shotgun (WGS) entry which is preliminary data.</text>
</comment>
<dbReference type="InterPro" id="IPR021215">
    <property type="entry name" value="DUF2752"/>
</dbReference>
<organism evidence="2 3">
    <name type="scientific">Prevotella amnii DNF00058</name>
    <dbReference type="NCBI Taxonomy" id="1401066"/>
    <lineage>
        <taxon>Bacteria</taxon>
        <taxon>Pseudomonadati</taxon>
        <taxon>Bacteroidota</taxon>
        <taxon>Bacteroidia</taxon>
        <taxon>Bacteroidales</taxon>
        <taxon>Prevotellaceae</taxon>
        <taxon>Prevotella</taxon>
    </lineage>
</organism>
<accession>A0A096AXM4</accession>
<evidence type="ECO:0000313" key="3">
    <source>
        <dbReference type="Proteomes" id="UP000029614"/>
    </source>
</evidence>
<keyword evidence="1" id="KW-0472">Membrane</keyword>
<dbReference type="Pfam" id="PF10825">
    <property type="entry name" value="DUF2752"/>
    <property type="match status" value="1"/>
</dbReference>
<sequence>MIFKYKRLIFICVIFAVIGGYLCLVNPVSYWFTPKCPVKLLTGFNCPACGIQRFFHALLHGNIMKAFAYNYYLAYTLPYMSLFIICWVMKEGKYKKRLGYIIENRHAVWFYVISFFAWFIIRNILHI</sequence>
<dbReference type="OrthoDB" id="9815897at2"/>
<name>A0A096AXM4_9BACT</name>
<evidence type="ECO:0000313" key="2">
    <source>
        <dbReference type="EMBL" id="KGF51585.1"/>
    </source>
</evidence>
<dbReference type="EMBL" id="JRNU01000033">
    <property type="protein sequence ID" value="KGF51585.1"/>
    <property type="molecule type" value="Genomic_DNA"/>
</dbReference>
<keyword evidence="1" id="KW-1133">Transmembrane helix</keyword>
<dbReference type="Proteomes" id="UP000029614">
    <property type="component" value="Unassembled WGS sequence"/>
</dbReference>
<keyword evidence="1" id="KW-0812">Transmembrane</keyword>